<reference evidence="1 2" key="1">
    <citation type="submission" date="2016-10" db="EMBL/GenBank/DDBJ databases">
        <title>Systematic genetic and metabolomic analysis of Xenorhabdus and Photorhabdus spp., highlights the requirements for a dual symbiotic and pathogenic life style.</title>
        <authorList>
            <person name="Tobias N.J."/>
            <person name="Wolff H."/>
            <person name="Djahanschiri B."/>
            <person name="Pidot S.J."/>
            <person name="Stinear T.P."/>
            <person name="Ebersberger I."/>
            <person name="Bode H.B."/>
        </authorList>
    </citation>
    <scope>NUCLEOTIDE SEQUENCE [LARGE SCALE GENOMIC DNA]</scope>
    <source>
        <strain evidence="1 2">DSM 22392</strain>
    </source>
</reference>
<dbReference type="RefSeq" id="WP_086108783.1">
    <property type="nucleotide sequence ID" value="NZ_CAWNGD010000106.1"/>
</dbReference>
<proteinExistence type="predicted"/>
<protein>
    <submittedName>
        <fullName evidence="1">Uncharacterized protein</fullName>
    </submittedName>
</protein>
<gene>
    <name evidence="1" type="ORF">Xvie_01598</name>
</gene>
<name>A0A1Y2SDU0_9GAMM</name>
<comment type="caution">
    <text evidence="1">The sequence shown here is derived from an EMBL/GenBank/DDBJ whole genome shotgun (WGS) entry which is preliminary data.</text>
</comment>
<dbReference type="Proteomes" id="UP000194350">
    <property type="component" value="Unassembled WGS sequence"/>
</dbReference>
<keyword evidence="2" id="KW-1185">Reference proteome</keyword>
<evidence type="ECO:0000313" key="2">
    <source>
        <dbReference type="Proteomes" id="UP000194350"/>
    </source>
</evidence>
<sequence length="318" mass="36198">MASKNRITVNFSYPELHQMILSLAKRTGSSSSAVIQDMLLDALKYRMDNDTLLPTGKLVANKNLVPERVFNAGFEINNLTIDGIVRGTADAFHRLFQRDSFIETLPYIMFSDVPKPAEAINKRDILRRVIAYLQTKLHAPDNSEFKPALFLFFIGKVTVKYRQHTADGLEVKIDYSCKVIPVHTNRSNDDEALLFDLNNIKYRTFHDMARNGWNRKKHSHQLCINGLEGMRGGGFFVGVLYEPQPPDELATPSEGDFISSTGLRYRFFSHPSTVKIIKDHFPKSVTIDPNGTTYTVKEKTIQDLDTLNRAIRKQNTGW</sequence>
<dbReference type="OrthoDB" id="6507301at2"/>
<dbReference type="AlphaFoldDB" id="A0A1Y2SDU0"/>
<organism evidence="1 2">
    <name type="scientific">Xenorhabdus vietnamensis</name>
    <dbReference type="NCBI Taxonomy" id="351656"/>
    <lineage>
        <taxon>Bacteria</taxon>
        <taxon>Pseudomonadati</taxon>
        <taxon>Pseudomonadota</taxon>
        <taxon>Gammaproteobacteria</taxon>
        <taxon>Enterobacterales</taxon>
        <taxon>Morganellaceae</taxon>
        <taxon>Xenorhabdus</taxon>
    </lineage>
</organism>
<evidence type="ECO:0000313" key="1">
    <source>
        <dbReference type="EMBL" id="OTA16919.1"/>
    </source>
</evidence>
<dbReference type="EMBL" id="MUBJ01000006">
    <property type="protein sequence ID" value="OTA16919.1"/>
    <property type="molecule type" value="Genomic_DNA"/>
</dbReference>
<accession>A0A1Y2SDU0</accession>